<dbReference type="InterPro" id="IPR038766">
    <property type="entry name" value="Membrane_comp_ABC_pdt"/>
</dbReference>
<feature type="transmembrane region" description="Helical" evidence="6">
    <location>
        <begin position="658"/>
        <end position="683"/>
    </location>
</feature>
<dbReference type="PANTHER" id="PTHR30287">
    <property type="entry name" value="MEMBRANE COMPONENT OF PREDICTED ABC SUPERFAMILY METABOLITE UPTAKE TRANSPORTER"/>
    <property type="match status" value="1"/>
</dbReference>
<dbReference type="HOGENOM" id="CLU_005531_0_0_9"/>
<feature type="domain" description="MacB-like periplasmic core" evidence="8">
    <location>
        <begin position="24"/>
        <end position="182"/>
    </location>
</feature>
<evidence type="ECO:0000313" key="10">
    <source>
        <dbReference type="Proteomes" id="UP000010296"/>
    </source>
</evidence>
<evidence type="ECO:0000256" key="1">
    <source>
        <dbReference type="ARBA" id="ARBA00004651"/>
    </source>
</evidence>
<dbReference type="Pfam" id="PF12704">
    <property type="entry name" value="MacB_PCD"/>
    <property type="match status" value="2"/>
</dbReference>
<sequence>MNKQFFLSTWRDIRQTPARFLALVSIIFLGVAFFVGIKATAPDMKQSADEYFRQTHLADVTLTNAEGVTQSQIDTIAKLNGVKEIDTQISADTTLTANGDVLRLTGYQAAVSLNQLTLLEGRYPQAASEIILDQSIKSELNITIGDTIQLDESNQLRRLTYKVIGFIQSPVYLDKSNRGTSFIGSGSVAYYGFIMKDNFVQQLPTSLVIQLDANYTNYQTYSTAYQKKVTQFTSKLTSIVDQQTTVTTREDLSGYTEYKQNANRIDSLATVFPTIFFLIACLISFTTVRRMVDEKRSEVGLFYALGYRPTEIMSKFLLYIGSACLLGVGFGLVVGFTLFPKIIIEAYNQVYSIKGYQLIWHPNLIVLSTTVAILCTIGVAVGVLMLEVRQRPAELMRPKAPQAGRRILLERWQPFWRRLNFHYKVLFRNLFRYKGRMWMTIIGIASCTAMILTGFGLKDSIGDIVPLQFDKIWKYQLVVIVKQPDSTLADAFSKEVDTVVNVATSERTASKAGYQNQKVTVTVPKVNKELSEVQLLQSSTSEKIVAVPKSGALVSEKLASLYHLKVGDTLRVRLTDTHSSKVKIAGIIKNYVGHALFLSNAYYEELTGESPVYRTFLLSFQKDNQAASEAFVKKWQKDDNIITITQLDETKENLETSFAVLTIVVWILIIAAGMLAFIVLYNLNSMNIAERIRELSTMKVLGFFSKEVTLYVFRENIVLSLFGIMFGLFAGIFLHHFVIQTVEMDTTLFVQTMHWQSYLYAGSITFLFTLVVGVVMHHQLQKINMLDALKANE</sequence>
<dbReference type="RefSeq" id="WP_007208179.1">
    <property type="nucleotide sequence ID" value="NZ_GL622241.1"/>
</dbReference>
<dbReference type="eggNOG" id="COG0577">
    <property type="taxonomic scope" value="Bacteria"/>
</dbReference>
<reference evidence="9 10" key="1">
    <citation type="submission" date="2010-12" db="EMBL/GenBank/DDBJ databases">
        <authorList>
            <person name="Muzny D."/>
            <person name="Qin X."/>
            <person name="Deng J."/>
            <person name="Jiang H."/>
            <person name="Liu Y."/>
            <person name="Qu J."/>
            <person name="Song X.-Z."/>
            <person name="Zhang L."/>
            <person name="Thornton R."/>
            <person name="Coyle M."/>
            <person name="Francisco L."/>
            <person name="Jackson L."/>
            <person name="Javaid M."/>
            <person name="Korchina V."/>
            <person name="Kovar C."/>
            <person name="Mata R."/>
            <person name="Mathew T."/>
            <person name="Ngo R."/>
            <person name="Nguyen L."/>
            <person name="Nguyen N."/>
            <person name="Okwuonu G."/>
            <person name="Ongeri F."/>
            <person name="Pham C."/>
            <person name="Simmons D."/>
            <person name="Wilczek-Boney K."/>
            <person name="Hale W."/>
            <person name="Jakkamsetti A."/>
            <person name="Pham P."/>
            <person name="Ruth R."/>
            <person name="San Lucas F."/>
            <person name="Warren J."/>
            <person name="Zhang J."/>
            <person name="Zhao Z."/>
            <person name="Zhou C."/>
            <person name="Zhu D."/>
            <person name="Lee S."/>
            <person name="Bess C."/>
            <person name="Blankenburg K."/>
            <person name="Forbes L."/>
            <person name="Fu Q."/>
            <person name="Gubbala S."/>
            <person name="Hirani K."/>
            <person name="Jayaseelan J.C."/>
            <person name="Lara F."/>
            <person name="Munidasa M."/>
            <person name="Palculict T."/>
            <person name="Patil S."/>
            <person name="Pu L.-L."/>
            <person name="Saada N."/>
            <person name="Tang L."/>
            <person name="Weissenberger G."/>
            <person name="Zhu Y."/>
            <person name="Hemphill L."/>
            <person name="Shang Y."/>
            <person name="Youmans B."/>
            <person name="Ayvaz T."/>
            <person name="Ross M."/>
            <person name="Santibanez J."/>
            <person name="Aqrawi P."/>
            <person name="Gross S."/>
            <person name="Joshi V."/>
            <person name="Fowler G."/>
            <person name="Nazareth L."/>
            <person name="Reid J."/>
            <person name="Worley K."/>
            <person name="Petrosino J."/>
            <person name="Highlander S."/>
            <person name="Gibbs R."/>
        </authorList>
    </citation>
    <scope>NUCLEOTIDE SEQUENCE [LARGE SCALE GENOMIC DNA]</scope>
    <source>
        <strain evidence="10">DSM 15952 / CCUG 50447 / LMG 22039 / TP 1.5</strain>
    </source>
</reference>
<feature type="transmembrane region" description="Helical" evidence="6">
    <location>
        <begin position="268"/>
        <end position="288"/>
    </location>
</feature>
<dbReference type="PANTHER" id="PTHR30287:SF1">
    <property type="entry name" value="INNER MEMBRANE PROTEIN"/>
    <property type="match status" value="1"/>
</dbReference>
<evidence type="ECO:0000256" key="2">
    <source>
        <dbReference type="ARBA" id="ARBA00022475"/>
    </source>
</evidence>
<feature type="transmembrane region" description="Helical" evidence="6">
    <location>
        <begin position="364"/>
        <end position="386"/>
    </location>
</feature>
<keyword evidence="2" id="KW-1003">Cell membrane</keyword>
<dbReference type="InterPro" id="IPR003838">
    <property type="entry name" value="ABC3_permease_C"/>
</dbReference>
<dbReference type="GO" id="GO:0005886">
    <property type="term" value="C:plasma membrane"/>
    <property type="evidence" value="ECO:0007669"/>
    <property type="project" value="UniProtKB-SubCell"/>
</dbReference>
<evidence type="ECO:0000256" key="4">
    <source>
        <dbReference type="ARBA" id="ARBA00022989"/>
    </source>
</evidence>
<organism evidence="9 10">
    <name type="scientific">Enterococcus italicus (strain DSM 15952 / CCUG 50447 / LMG 22039 / TP 1.5)</name>
    <dbReference type="NCBI Taxonomy" id="888064"/>
    <lineage>
        <taxon>Bacteria</taxon>
        <taxon>Bacillati</taxon>
        <taxon>Bacillota</taxon>
        <taxon>Bacilli</taxon>
        <taxon>Lactobacillales</taxon>
        <taxon>Enterococcaceae</taxon>
        <taxon>Enterococcus</taxon>
    </lineage>
</organism>
<name>E6LFM1_ENTI1</name>
<protein>
    <submittedName>
        <fullName evidence="9">Efflux ABC transporter, permease protein</fullName>
    </submittedName>
</protein>
<evidence type="ECO:0000256" key="5">
    <source>
        <dbReference type="ARBA" id="ARBA00023136"/>
    </source>
</evidence>
<dbReference type="OrthoDB" id="5137249at2"/>
<keyword evidence="5 6" id="KW-0472">Membrane</keyword>
<dbReference type="EMBL" id="AEPV01000041">
    <property type="protein sequence ID" value="EFU73983.1"/>
    <property type="molecule type" value="Genomic_DNA"/>
</dbReference>
<gene>
    <name evidence="9" type="ORF">HMPREF9088_1161</name>
</gene>
<keyword evidence="4 6" id="KW-1133">Transmembrane helix</keyword>
<dbReference type="AlphaFoldDB" id="E6LFM1"/>
<keyword evidence="3 6" id="KW-0812">Transmembrane</keyword>
<comment type="subcellular location">
    <subcellularLocation>
        <location evidence="1">Cell membrane</location>
        <topology evidence="1">Multi-pass membrane protein</topology>
    </subcellularLocation>
</comment>
<evidence type="ECO:0000259" key="7">
    <source>
        <dbReference type="Pfam" id="PF02687"/>
    </source>
</evidence>
<feature type="domain" description="ABC3 transporter permease C-terminal" evidence="7">
    <location>
        <begin position="667"/>
        <end position="776"/>
    </location>
</feature>
<evidence type="ECO:0000256" key="3">
    <source>
        <dbReference type="ARBA" id="ARBA00022692"/>
    </source>
</evidence>
<dbReference type="STRING" id="888064.HMPREF9088_1161"/>
<dbReference type="Proteomes" id="UP000010296">
    <property type="component" value="Unassembled WGS sequence"/>
</dbReference>
<feature type="transmembrane region" description="Helical" evidence="6">
    <location>
        <begin position="316"/>
        <end position="344"/>
    </location>
</feature>
<evidence type="ECO:0000259" key="8">
    <source>
        <dbReference type="Pfam" id="PF12704"/>
    </source>
</evidence>
<comment type="caution">
    <text evidence="9">The sequence shown here is derived from an EMBL/GenBank/DDBJ whole genome shotgun (WGS) entry which is preliminary data.</text>
</comment>
<feature type="transmembrane region" description="Helical" evidence="6">
    <location>
        <begin position="437"/>
        <end position="457"/>
    </location>
</feature>
<dbReference type="Pfam" id="PF02687">
    <property type="entry name" value="FtsX"/>
    <property type="match status" value="2"/>
</dbReference>
<dbReference type="InterPro" id="IPR025857">
    <property type="entry name" value="MacB_PCD"/>
</dbReference>
<evidence type="ECO:0000313" key="9">
    <source>
        <dbReference type="EMBL" id="EFU73983.1"/>
    </source>
</evidence>
<feature type="domain" description="MacB-like periplasmic core" evidence="8">
    <location>
        <begin position="441"/>
        <end position="599"/>
    </location>
</feature>
<feature type="transmembrane region" description="Helical" evidence="6">
    <location>
        <begin position="758"/>
        <end position="776"/>
    </location>
</feature>
<evidence type="ECO:0000256" key="6">
    <source>
        <dbReference type="SAM" id="Phobius"/>
    </source>
</evidence>
<proteinExistence type="predicted"/>
<feature type="domain" description="ABC3 transporter permease C-terminal" evidence="7">
    <location>
        <begin position="271"/>
        <end position="380"/>
    </location>
</feature>
<feature type="transmembrane region" description="Helical" evidence="6">
    <location>
        <begin position="20"/>
        <end position="37"/>
    </location>
</feature>
<accession>E6LFM1</accession>
<feature type="transmembrane region" description="Helical" evidence="6">
    <location>
        <begin position="717"/>
        <end position="738"/>
    </location>
</feature>
<keyword evidence="10" id="KW-1185">Reference proteome</keyword>